<dbReference type="InterPro" id="IPR015943">
    <property type="entry name" value="WD40/YVTN_repeat-like_dom_sf"/>
</dbReference>
<dbReference type="AlphaFoldDB" id="A0A1M5LF50"/>
<proteinExistence type="predicted"/>
<feature type="chain" id="PRO_5012590042" evidence="1">
    <location>
        <begin position="37"/>
        <end position="430"/>
    </location>
</feature>
<dbReference type="STRING" id="490188.SAMN04488068_0870"/>
<sequence>MTRLNRFDTLRTVSLGLTAALTALTLASCGSGSSGANSPDVGSGGPAPVPTAARDVLVVSNNWEGTADFIDPQSFQRLLRLNIVPDREQRVAEIRANPVRYAEYLGVRQLIGEGNDQLVDDGFTSADGRFLYVSRPSFSDVVAFDLSTRNIVWRTPVDGYRSDHMALSPDGKELAVSASTERKVMVLDTATGAVVGSFASGDQPHENNYSKDGSRIFHASIGTVFTPLDVPLFDTTKGERVFEVVDARTRTVLKKVDIGAKLAEAGYPNFSSAVRPMAIAPDERLFYFQLSFFHGVVEYDLEQDKVLRVATLPNAVPDKPLALYPLDSAHHGLAISPDGTQLCAAGTVDNYIALINRQTLQYKIFPTGATPYWSTTSTDGRYCFVSIAGADQIAVIDYARQEQVATIPVGNHPQRSRMGRLLSSAVDTAR</sequence>
<reference evidence="2 3" key="1">
    <citation type="submission" date="2016-11" db="EMBL/GenBank/DDBJ databases">
        <authorList>
            <person name="Jaros S."/>
            <person name="Januszkiewicz K."/>
            <person name="Wedrychowicz H."/>
        </authorList>
    </citation>
    <scope>NUCLEOTIDE SEQUENCE [LARGE SCALE GENOMIC DNA]</scope>
    <source>
        <strain evidence="2 3">CGMCC 1.7049</strain>
    </source>
</reference>
<evidence type="ECO:0000256" key="1">
    <source>
        <dbReference type="SAM" id="SignalP"/>
    </source>
</evidence>
<gene>
    <name evidence="2" type="ORF">SAMN04488068_0870</name>
</gene>
<protein>
    <submittedName>
        <fullName evidence="2">DNA-binding beta-propeller fold protein YncE</fullName>
    </submittedName>
</protein>
<dbReference type="InterPro" id="IPR051200">
    <property type="entry name" value="Host-pathogen_enzymatic-act"/>
</dbReference>
<dbReference type="SUPFAM" id="SSF50974">
    <property type="entry name" value="Nitrous oxide reductase, N-terminal domain"/>
    <property type="match status" value="1"/>
</dbReference>
<dbReference type="RefSeq" id="WP_139250110.1">
    <property type="nucleotide sequence ID" value="NZ_FQWZ01000002.1"/>
</dbReference>
<name>A0A1M5LF50_9GAMM</name>
<dbReference type="InterPro" id="IPR011045">
    <property type="entry name" value="N2O_reductase_N"/>
</dbReference>
<dbReference type="EMBL" id="FQWZ01000002">
    <property type="protein sequence ID" value="SHG63762.1"/>
    <property type="molecule type" value="Genomic_DNA"/>
</dbReference>
<dbReference type="Proteomes" id="UP000199758">
    <property type="component" value="Unassembled WGS sequence"/>
</dbReference>
<dbReference type="Gene3D" id="2.130.10.10">
    <property type="entry name" value="YVTN repeat-like/Quinoprotein amine dehydrogenase"/>
    <property type="match status" value="2"/>
</dbReference>
<dbReference type="GO" id="GO:0003677">
    <property type="term" value="F:DNA binding"/>
    <property type="evidence" value="ECO:0007669"/>
    <property type="project" value="UniProtKB-KW"/>
</dbReference>
<organism evidence="2 3">
    <name type="scientific">Hydrocarboniphaga daqingensis</name>
    <dbReference type="NCBI Taxonomy" id="490188"/>
    <lineage>
        <taxon>Bacteria</taxon>
        <taxon>Pseudomonadati</taxon>
        <taxon>Pseudomonadota</taxon>
        <taxon>Gammaproteobacteria</taxon>
        <taxon>Nevskiales</taxon>
        <taxon>Nevskiaceae</taxon>
        <taxon>Hydrocarboniphaga</taxon>
    </lineage>
</organism>
<dbReference type="OrthoDB" id="145213at2"/>
<dbReference type="PROSITE" id="PS51257">
    <property type="entry name" value="PROKAR_LIPOPROTEIN"/>
    <property type="match status" value="1"/>
</dbReference>
<feature type="signal peptide" evidence="1">
    <location>
        <begin position="1"/>
        <end position="36"/>
    </location>
</feature>
<evidence type="ECO:0000313" key="3">
    <source>
        <dbReference type="Proteomes" id="UP000199758"/>
    </source>
</evidence>
<keyword evidence="2" id="KW-0238">DNA-binding</keyword>
<accession>A0A1M5LF50</accession>
<evidence type="ECO:0000313" key="2">
    <source>
        <dbReference type="EMBL" id="SHG63762.1"/>
    </source>
</evidence>
<keyword evidence="3" id="KW-1185">Reference proteome</keyword>
<dbReference type="PANTHER" id="PTHR47197">
    <property type="entry name" value="PROTEIN NIRF"/>
    <property type="match status" value="1"/>
</dbReference>
<keyword evidence="1" id="KW-0732">Signal</keyword>
<dbReference type="PANTHER" id="PTHR47197:SF3">
    <property type="entry name" value="DIHYDRO-HEME D1 DEHYDROGENASE"/>
    <property type="match status" value="1"/>
</dbReference>